<evidence type="ECO:0000256" key="3">
    <source>
        <dbReference type="SAM" id="MobiDB-lite"/>
    </source>
</evidence>
<keyword evidence="6" id="KW-1185">Reference proteome</keyword>
<dbReference type="PROSITE" id="PS51375">
    <property type="entry name" value="PPR"/>
    <property type="match status" value="2"/>
</dbReference>
<gene>
    <name evidence="5" type="ORF">ACHAWU_007092</name>
</gene>
<feature type="region of interest" description="Disordered" evidence="3">
    <location>
        <begin position="264"/>
        <end position="287"/>
    </location>
</feature>
<feature type="chain" id="PRO_5044769994" description="Pentacotripeptide-repeat region of PRORP domain-containing protein" evidence="4">
    <location>
        <begin position="21"/>
        <end position="849"/>
    </location>
</feature>
<dbReference type="InterPro" id="IPR002885">
    <property type="entry name" value="PPR_rpt"/>
</dbReference>
<evidence type="ECO:0000256" key="2">
    <source>
        <dbReference type="PROSITE-ProRule" id="PRU00708"/>
    </source>
</evidence>
<dbReference type="PANTHER" id="PTHR47447:SF17">
    <property type="entry name" value="OS12G0638900 PROTEIN"/>
    <property type="match status" value="1"/>
</dbReference>
<keyword evidence="1" id="KW-0677">Repeat</keyword>
<feature type="repeat" description="PPR" evidence="2">
    <location>
        <begin position="480"/>
        <end position="514"/>
    </location>
</feature>
<evidence type="ECO:0000313" key="5">
    <source>
        <dbReference type="EMBL" id="KAL3769886.1"/>
    </source>
</evidence>
<sequence>MVLFPLGFTAVLLMLMAVEATGDRRIGVLSHTHRSNSNSQSQCFVNHQRHRHEHHPFGTCKICTSRIATTAVAVKLDKEETFNNSSRYHYHPHPYGKSTKRTKPQIIPANDDDAINKLLQLKLLEAQNVEMQLLDAVHKMNRIRQGQRIFPMDQKIVFPSVRQCNAALATFGDAGEFRRALTLFMQMKKSVSLYRLTNNTSKNTDGTEIDAGPKPTLVTYSTLMSRAVSLGKPKVALRLWNLMKNQPNFYTKVSSSGKRQYVADNTKDREGGLSELQLEGSEDGRMEEEDDVVLPDVIFCNTLMNAYAKLGDHASARSILNAMVGSTDMHGFTCHDGIPRTVPTVVTYNTLADACKVAGELGAGLEVLELMTSHAQAKGDHSLLPDARTYTILISAVARKKKNENEARDVRSGGEKDPDMAFVLLNRMINEGIIPNGMTFCALIDVCSRCQRTDLALNGLQLMLKQKSKTKLTSQTLFNEVGAWTSAINACGKSGRTDTAIKLFRTMQKYGVKPNSVTCGCLADCLLKATPIRMTETLEVLQYMKSEKLVPGPAMYTSLMGIAMTLAEGENKSVIRKDGLQVQIIDKTDRKSNQSSFDDKVDSTPEAIVLYTELMRCLIHDGNDNMLLKVFLVFQEMRNAGATPDVACYNTLLRACTLSGDIEKARDVLQRMVADGVEPTRNTWRGTLKSARKAKRSDIADFIWDAAVMHQSKDNDYIPFVPTVSDVELLMTVYVNELGSTNNHDVRCVLNKKIMSLYEGLLSKSDERGLHHVSASLDKVEDNEEFMLAVLRAAVSFELHGTAELERTNAKNLACEIAGLEVFQRRLGSSVDRASKKALQIAQGWLYSY</sequence>
<protein>
    <recommendedName>
        <fullName evidence="7">Pentacotripeptide-repeat region of PRORP domain-containing protein</fullName>
    </recommendedName>
</protein>
<reference evidence="5 6" key="1">
    <citation type="submission" date="2024-10" db="EMBL/GenBank/DDBJ databases">
        <title>Updated reference genomes for cyclostephanoid diatoms.</title>
        <authorList>
            <person name="Roberts W.R."/>
            <person name="Alverson A.J."/>
        </authorList>
    </citation>
    <scope>NUCLEOTIDE SEQUENCE [LARGE SCALE GENOMIC DNA]</scope>
    <source>
        <strain evidence="5 6">AJA232-27</strain>
    </source>
</reference>
<dbReference type="Pfam" id="PF13812">
    <property type="entry name" value="PPR_3"/>
    <property type="match status" value="1"/>
</dbReference>
<proteinExistence type="predicted"/>
<dbReference type="Pfam" id="PF01535">
    <property type="entry name" value="PPR"/>
    <property type="match status" value="3"/>
</dbReference>
<dbReference type="EMBL" id="JALLBG020000049">
    <property type="protein sequence ID" value="KAL3769886.1"/>
    <property type="molecule type" value="Genomic_DNA"/>
</dbReference>
<dbReference type="Proteomes" id="UP001530293">
    <property type="component" value="Unassembled WGS sequence"/>
</dbReference>
<name>A0ABD3N4A7_9STRA</name>
<evidence type="ECO:0000256" key="1">
    <source>
        <dbReference type="ARBA" id="ARBA00022737"/>
    </source>
</evidence>
<dbReference type="AlphaFoldDB" id="A0ABD3N4A7"/>
<evidence type="ECO:0008006" key="7">
    <source>
        <dbReference type="Google" id="ProtNLM"/>
    </source>
</evidence>
<dbReference type="Pfam" id="PF13041">
    <property type="entry name" value="PPR_2"/>
    <property type="match status" value="1"/>
</dbReference>
<evidence type="ECO:0000313" key="6">
    <source>
        <dbReference type="Proteomes" id="UP001530293"/>
    </source>
</evidence>
<accession>A0ABD3N4A7</accession>
<feature type="repeat" description="PPR" evidence="2">
    <location>
        <begin position="645"/>
        <end position="679"/>
    </location>
</feature>
<feature type="signal peptide" evidence="4">
    <location>
        <begin position="1"/>
        <end position="20"/>
    </location>
</feature>
<dbReference type="PANTHER" id="PTHR47447">
    <property type="entry name" value="OS03G0856100 PROTEIN"/>
    <property type="match status" value="1"/>
</dbReference>
<organism evidence="5 6">
    <name type="scientific">Discostella pseudostelligera</name>
    <dbReference type="NCBI Taxonomy" id="259834"/>
    <lineage>
        <taxon>Eukaryota</taxon>
        <taxon>Sar</taxon>
        <taxon>Stramenopiles</taxon>
        <taxon>Ochrophyta</taxon>
        <taxon>Bacillariophyta</taxon>
        <taxon>Coscinodiscophyceae</taxon>
        <taxon>Thalassiosirophycidae</taxon>
        <taxon>Stephanodiscales</taxon>
        <taxon>Stephanodiscaceae</taxon>
        <taxon>Discostella</taxon>
    </lineage>
</organism>
<dbReference type="Gene3D" id="1.25.40.10">
    <property type="entry name" value="Tetratricopeptide repeat domain"/>
    <property type="match status" value="4"/>
</dbReference>
<evidence type="ECO:0000256" key="4">
    <source>
        <dbReference type="SAM" id="SignalP"/>
    </source>
</evidence>
<dbReference type="NCBIfam" id="TIGR00756">
    <property type="entry name" value="PPR"/>
    <property type="match status" value="3"/>
</dbReference>
<dbReference type="InterPro" id="IPR011990">
    <property type="entry name" value="TPR-like_helical_dom_sf"/>
</dbReference>
<keyword evidence="4" id="KW-0732">Signal</keyword>
<comment type="caution">
    <text evidence="5">The sequence shown here is derived from an EMBL/GenBank/DDBJ whole genome shotgun (WGS) entry which is preliminary data.</text>
</comment>